<dbReference type="AlphaFoldDB" id="U7QK21"/>
<dbReference type="InterPro" id="IPR042206">
    <property type="entry name" value="CRISPR-assoc_Cas1_C"/>
</dbReference>
<dbReference type="GO" id="GO:0046872">
    <property type="term" value="F:metal ion binding"/>
    <property type="evidence" value="ECO:0007669"/>
    <property type="project" value="UniProtKB-UniRule"/>
</dbReference>
<proteinExistence type="inferred from homology"/>
<dbReference type="EC" id="3.1.-.-" evidence="10"/>
<comment type="similarity">
    <text evidence="10">Belongs to the CRISPR-associated endonuclease Cas1 family.</text>
</comment>
<keyword evidence="12" id="KW-1185">Reference proteome</keyword>
<comment type="cofactor">
    <cofactor evidence="10">
        <name>Mg(2+)</name>
        <dbReference type="ChEBI" id="CHEBI:18420"/>
    </cofactor>
    <cofactor evidence="10">
        <name>Mn(2+)</name>
        <dbReference type="ChEBI" id="CHEBI:29035"/>
    </cofactor>
</comment>
<comment type="caution">
    <text evidence="11">The sequence shown here is derived from an EMBL/GenBank/DDBJ whole genome shotgun (WGS) entry which is preliminary data.</text>
</comment>
<name>U7QK21_9CYAN</name>
<accession>U7QK21</accession>
<feature type="binding site" evidence="10">
    <location>
        <position position="218"/>
    </location>
    <ligand>
        <name>Mn(2+)</name>
        <dbReference type="ChEBI" id="CHEBI:29035"/>
    </ligand>
</feature>
<dbReference type="GO" id="GO:0003677">
    <property type="term" value="F:DNA binding"/>
    <property type="evidence" value="ECO:0007669"/>
    <property type="project" value="UniProtKB-KW"/>
</dbReference>
<feature type="binding site" evidence="10">
    <location>
        <position position="233"/>
    </location>
    <ligand>
        <name>Mn(2+)</name>
        <dbReference type="ChEBI" id="CHEBI:29035"/>
    </ligand>
</feature>
<dbReference type="Pfam" id="PF01867">
    <property type="entry name" value="Cas_Cas1"/>
    <property type="match status" value="1"/>
</dbReference>
<comment type="function">
    <text evidence="10">CRISPR (clustered regularly interspaced short palindromic repeat), is an adaptive immune system that provides protection against mobile genetic elements (viruses, transposable elements and conjugative plasmids). CRISPR clusters contain spacers, sequences complementary to antecedent mobile elements, and target invading nucleic acids. CRISPR clusters are transcribed and processed into CRISPR RNA (crRNA). Acts as a dsDNA endonuclease. Involved in the integration of spacer DNA into the CRISPR cassette.</text>
</comment>
<evidence type="ECO:0000256" key="10">
    <source>
        <dbReference type="HAMAP-Rule" id="MF_01470"/>
    </source>
</evidence>
<dbReference type="NCBIfam" id="TIGR00287">
    <property type="entry name" value="cas1"/>
    <property type="match status" value="1"/>
</dbReference>
<comment type="subunit">
    <text evidence="9 10">Homodimer, forms a heterotetramer with a Cas2 homodimer.</text>
</comment>
<dbReference type="InterPro" id="IPR023843">
    <property type="entry name" value="CRISPR-assoc_Cas1_cyanobact"/>
</dbReference>
<evidence type="ECO:0000256" key="7">
    <source>
        <dbReference type="ARBA" id="ARBA00023125"/>
    </source>
</evidence>
<evidence type="ECO:0000256" key="1">
    <source>
        <dbReference type="ARBA" id="ARBA00022722"/>
    </source>
</evidence>
<evidence type="ECO:0000256" key="8">
    <source>
        <dbReference type="ARBA" id="ARBA00023211"/>
    </source>
</evidence>
<protein>
    <recommendedName>
        <fullName evidence="10">CRISPR-associated endonuclease Cas1</fullName>
        <ecNumber evidence="10">3.1.-.-</ecNumber>
    </recommendedName>
</protein>
<sequence length="325" mass="37289">MSVLYVLQPNAILNKVHEAFHVALQQEDGTWKKQAVPAQTVEQVVLMGNPQITGDALCYALELGMPVHYLTSFGKYMGSALPGYSRNGQLRLAQYDLYHDRDRRLELVKAIVMAKIHNQHLILYRQKVKKNPLKQRKKDVKTQTTLDQVRGMEGLAAREYFAGLSSILEDQWGFKGRFRRPPTDPVNALLSFGYGLLRVQVTSAVHIAGLDPYIGYLHEVHHGQPAMVLDLMEEFRALVADSVVLSVINTREIQCNDFTESLGAYRLSDSARKTFIQAFERKMTDEFKHPIFDYRCTYRRAIELQARLLSRHLLEDIPYKPLMLR</sequence>
<dbReference type="CDD" id="cd09634">
    <property type="entry name" value="Cas1_I-II-III"/>
    <property type="match status" value="1"/>
</dbReference>
<organism evidence="11 12">
    <name type="scientific">Lyngbya aestuarii BL J</name>
    <dbReference type="NCBI Taxonomy" id="1348334"/>
    <lineage>
        <taxon>Bacteria</taxon>
        <taxon>Bacillati</taxon>
        <taxon>Cyanobacteriota</taxon>
        <taxon>Cyanophyceae</taxon>
        <taxon>Oscillatoriophycideae</taxon>
        <taxon>Oscillatoriales</taxon>
        <taxon>Microcoleaceae</taxon>
        <taxon>Lyngbya</taxon>
    </lineage>
</organism>
<dbReference type="Proteomes" id="UP000017127">
    <property type="component" value="Unassembled WGS sequence"/>
</dbReference>
<dbReference type="PANTHER" id="PTHR34353">
    <property type="entry name" value="CRISPR-ASSOCIATED ENDONUCLEASE CAS1 1"/>
    <property type="match status" value="1"/>
</dbReference>
<keyword evidence="6 10" id="KW-0051">Antiviral defense</keyword>
<dbReference type="Gene3D" id="3.100.10.20">
    <property type="entry name" value="CRISPR-associated endonuclease Cas1, N-terminal domain"/>
    <property type="match status" value="1"/>
</dbReference>
<keyword evidence="3 10" id="KW-0255">Endonuclease</keyword>
<dbReference type="GO" id="GO:0016787">
    <property type="term" value="F:hydrolase activity"/>
    <property type="evidence" value="ECO:0007669"/>
    <property type="project" value="UniProtKB-KW"/>
</dbReference>
<evidence type="ECO:0000256" key="5">
    <source>
        <dbReference type="ARBA" id="ARBA00022842"/>
    </source>
</evidence>
<dbReference type="Gene3D" id="1.20.120.920">
    <property type="entry name" value="CRISPR-associated endonuclease Cas1, C-terminal domain"/>
    <property type="match status" value="1"/>
</dbReference>
<dbReference type="PANTHER" id="PTHR34353:SF2">
    <property type="entry name" value="CRISPR-ASSOCIATED ENDONUCLEASE CAS1 1"/>
    <property type="match status" value="1"/>
</dbReference>
<dbReference type="EMBL" id="AUZM01000019">
    <property type="protein sequence ID" value="ERT07617.1"/>
    <property type="molecule type" value="Genomic_DNA"/>
</dbReference>
<evidence type="ECO:0000256" key="3">
    <source>
        <dbReference type="ARBA" id="ARBA00022759"/>
    </source>
</evidence>
<keyword evidence="1 10" id="KW-0540">Nuclease</keyword>
<feature type="binding site" evidence="10">
    <location>
        <position position="153"/>
    </location>
    <ligand>
        <name>Mn(2+)</name>
        <dbReference type="ChEBI" id="CHEBI:29035"/>
    </ligand>
</feature>
<dbReference type="InterPro" id="IPR042211">
    <property type="entry name" value="CRISPR-assoc_Cas1_N"/>
</dbReference>
<keyword evidence="8 10" id="KW-0464">Manganese</keyword>
<dbReference type="GO" id="GO:0043571">
    <property type="term" value="P:maintenance of CRISPR repeat elements"/>
    <property type="evidence" value="ECO:0007669"/>
    <property type="project" value="UniProtKB-UniRule"/>
</dbReference>
<evidence type="ECO:0000313" key="12">
    <source>
        <dbReference type="Proteomes" id="UP000017127"/>
    </source>
</evidence>
<evidence type="ECO:0000256" key="9">
    <source>
        <dbReference type="ARBA" id="ARBA00038592"/>
    </source>
</evidence>
<gene>
    <name evidence="10" type="primary">cas1</name>
    <name evidence="11" type="ORF">M595_2331</name>
</gene>
<dbReference type="NCBIfam" id="TIGR04093">
    <property type="entry name" value="cas1_CYANO"/>
    <property type="match status" value="1"/>
</dbReference>
<evidence type="ECO:0000256" key="2">
    <source>
        <dbReference type="ARBA" id="ARBA00022723"/>
    </source>
</evidence>
<evidence type="ECO:0000313" key="11">
    <source>
        <dbReference type="EMBL" id="ERT07617.1"/>
    </source>
</evidence>
<evidence type="ECO:0000256" key="6">
    <source>
        <dbReference type="ARBA" id="ARBA00023118"/>
    </source>
</evidence>
<dbReference type="PATRIC" id="fig|1348334.3.peg.2262"/>
<dbReference type="GO" id="GO:0051607">
    <property type="term" value="P:defense response to virus"/>
    <property type="evidence" value="ECO:0007669"/>
    <property type="project" value="UniProtKB-UniRule"/>
</dbReference>
<keyword evidence="5 10" id="KW-0460">Magnesium</keyword>
<dbReference type="RefSeq" id="WP_023066097.1">
    <property type="nucleotide sequence ID" value="NZ_AUZM01000019.1"/>
</dbReference>
<keyword evidence="2 10" id="KW-0479">Metal-binding</keyword>
<keyword evidence="7 10" id="KW-0238">DNA-binding</keyword>
<dbReference type="HAMAP" id="MF_01470">
    <property type="entry name" value="Cas1"/>
    <property type="match status" value="1"/>
</dbReference>
<evidence type="ECO:0000256" key="4">
    <source>
        <dbReference type="ARBA" id="ARBA00022801"/>
    </source>
</evidence>
<keyword evidence="4 10" id="KW-0378">Hydrolase</keyword>
<reference evidence="11 12" key="1">
    <citation type="journal article" date="2013" name="Front. Microbiol.">
        <title>Comparative genomic analyses of the cyanobacterium, Lyngbya aestuarii BL J, a powerful hydrogen producer.</title>
        <authorList>
            <person name="Kothari A."/>
            <person name="Vaughn M."/>
            <person name="Garcia-Pichel F."/>
        </authorList>
    </citation>
    <scope>NUCLEOTIDE SEQUENCE [LARGE SCALE GENOMIC DNA]</scope>
    <source>
        <strain evidence="11 12">BL J</strain>
    </source>
</reference>
<dbReference type="GO" id="GO:0004520">
    <property type="term" value="F:DNA endonuclease activity"/>
    <property type="evidence" value="ECO:0007669"/>
    <property type="project" value="InterPro"/>
</dbReference>
<dbReference type="InterPro" id="IPR050646">
    <property type="entry name" value="Cas1"/>
</dbReference>
<dbReference type="InterPro" id="IPR002729">
    <property type="entry name" value="CRISPR-assoc_Cas1"/>
</dbReference>
<dbReference type="OrthoDB" id="9803119at2"/>